<dbReference type="PANTHER" id="PTHR46913">
    <property type="entry name" value="RING-H2 FINGER PROTEIN ATL16"/>
    <property type="match status" value="1"/>
</dbReference>
<evidence type="ECO:0000256" key="10">
    <source>
        <dbReference type="ARBA" id="ARBA00022833"/>
    </source>
</evidence>
<accession>A0A1U8MVU1</accession>
<dbReference type="UniPathway" id="UPA00143"/>
<comment type="catalytic activity">
    <reaction evidence="1">
        <text>S-ubiquitinyl-[E2 ubiquitin-conjugating enzyme]-L-cysteine + [acceptor protein]-L-lysine = [E2 ubiquitin-conjugating enzyme]-L-cysteine + N(6)-ubiquitinyl-[acceptor protein]-L-lysine.</text>
        <dbReference type="EC" id="2.3.2.27"/>
    </reaction>
</comment>
<evidence type="ECO:0000256" key="14">
    <source>
        <dbReference type="PROSITE-ProRule" id="PRU00175"/>
    </source>
</evidence>
<keyword evidence="7" id="KW-0479">Metal-binding</keyword>
<evidence type="ECO:0000256" key="4">
    <source>
        <dbReference type="ARBA" id="ARBA00012483"/>
    </source>
</evidence>
<dbReference type="AlphaFoldDB" id="A0A1U8MVU1"/>
<dbReference type="SMART" id="SM00184">
    <property type="entry name" value="RING"/>
    <property type="match status" value="1"/>
</dbReference>
<feature type="domain" description="RING-type" evidence="16">
    <location>
        <begin position="111"/>
        <end position="153"/>
    </location>
</feature>
<evidence type="ECO:0000256" key="15">
    <source>
        <dbReference type="SAM" id="Phobius"/>
    </source>
</evidence>
<comment type="subcellular location">
    <subcellularLocation>
        <location evidence="2">Membrane</location>
        <topology evidence="2">Single-pass membrane protein</topology>
    </subcellularLocation>
</comment>
<evidence type="ECO:0000256" key="9">
    <source>
        <dbReference type="ARBA" id="ARBA00022786"/>
    </source>
</evidence>
<name>A0A1U8MVU1_GOSHI</name>
<dbReference type="PaxDb" id="3635-A0A1U8MVU1"/>
<comment type="pathway">
    <text evidence="3">Protein modification; protein ubiquitination.</text>
</comment>
<dbReference type="Pfam" id="PF13639">
    <property type="entry name" value="zf-RING_2"/>
    <property type="match status" value="1"/>
</dbReference>
<dbReference type="Proteomes" id="UP000818029">
    <property type="component" value="Chromosome A07"/>
</dbReference>
<evidence type="ECO:0000256" key="11">
    <source>
        <dbReference type="ARBA" id="ARBA00022989"/>
    </source>
</evidence>
<dbReference type="InterPro" id="IPR044600">
    <property type="entry name" value="ATL1/ATL16-like"/>
</dbReference>
<dbReference type="GO" id="GO:0061630">
    <property type="term" value="F:ubiquitin protein ligase activity"/>
    <property type="evidence" value="ECO:0007669"/>
    <property type="project" value="UniProtKB-EC"/>
</dbReference>
<dbReference type="SMR" id="A0A1U8MVU1"/>
<dbReference type="KEGG" id="ghi:107941841"/>
<keyword evidence="5" id="KW-0808">Transferase</keyword>
<dbReference type="OrthoDB" id="9984778at2759"/>
<dbReference type="PROSITE" id="PS50089">
    <property type="entry name" value="ZF_RING_2"/>
    <property type="match status" value="1"/>
</dbReference>
<evidence type="ECO:0000256" key="1">
    <source>
        <dbReference type="ARBA" id="ARBA00000900"/>
    </source>
</evidence>
<dbReference type="SUPFAM" id="SSF57850">
    <property type="entry name" value="RING/U-box"/>
    <property type="match status" value="1"/>
</dbReference>
<evidence type="ECO:0000313" key="17">
    <source>
        <dbReference type="Proteomes" id="UP000818029"/>
    </source>
</evidence>
<sequence length="167" mass="18737">MYSMSPSSAPALAPQPPKWNPLLILSVAIVSIIFMLLSSYTVLRRLCREFNAAIFPRNQLQSRILSDQSNFDNPSSQPQSNALESTVLNSLPISQFKKGNKEPQWPSNTDCAVCLAEFEEGEWLKHLSSCTHAFHVSCIDTWFRSHSSCPLCRSSVFNLTERPECSV</sequence>
<keyword evidence="12 15" id="KW-0472">Membrane</keyword>
<keyword evidence="9" id="KW-0833">Ubl conjugation pathway</keyword>
<keyword evidence="17" id="KW-1185">Reference proteome</keyword>
<dbReference type="InterPro" id="IPR013083">
    <property type="entry name" value="Znf_RING/FYVE/PHD"/>
</dbReference>
<reference evidence="18" key="2">
    <citation type="submission" date="2025-08" db="UniProtKB">
        <authorList>
            <consortium name="RefSeq"/>
        </authorList>
    </citation>
    <scope>IDENTIFICATION</scope>
</reference>
<comment type="similarity">
    <text evidence="13">Belongs to the RING-type zinc finger family. ATL subfamily.</text>
</comment>
<dbReference type="GO" id="GO:0016567">
    <property type="term" value="P:protein ubiquitination"/>
    <property type="evidence" value="ECO:0000318"/>
    <property type="project" value="GO_Central"/>
</dbReference>
<keyword evidence="8 14" id="KW-0863">Zinc-finger</keyword>
<dbReference type="GO" id="GO:0008270">
    <property type="term" value="F:zinc ion binding"/>
    <property type="evidence" value="ECO:0007669"/>
    <property type="project" value="UniProtKB-KW"/>
</dbReference>
<evidence type="ECO:0000256" key="12">
    <source>
        <dbReference type="ARBA" id="ARBA00023136"/>
    </source>
</evidence>
<keyword evidence="11 15" id="KW-1133">Transmembrane helix</keyword>
<dbReference type="PANTHER" id="PTHR46913:SF1">
    <property type="entry name" value="RING-H2 FINGER PROTEIN ATL16"/>
    <property type="match status" value="1"/>
</dbReference>
<evidence type="ECO:0000256" key="7">
    <source>
        <dbReference type="ARBA" id="ARBA00022723"/>
    </source>
</evidence>
<proteinExistence type="inferred from homology"/>
<feature type="transmembrane region" description="Helical" evidence="15">
    <location>
        <begin position="22"/>
        <end position="43"/>
    </location>
</feature>
<reference evidence="17" key="1">
    <citation type="journal article" date="2020" name="Nat. Genet.">
        <title>Genomic diversifications of five Gossypium allopolyploid species and their impact on cotton improvement.</title>
        <authorList>
            <person name="Chen Z.J."/>
            <person name="Sreedasyam A."/>
            <person name="Ando A."/>
            <person name="Song Q."/>
            <person name="De Santiago L.M."/>
            <person name="Hulse-Kemp A.M."/>
            <person name="Ding M."/>
            <person name="Ye W."/>
            <person name="Kirkbride R.C."/>
            <person name="Jenkins J."/>
            <person name="Plott C."/>
            <person name="Lovell J."/>
            <person name="Lin Y.M."/>
            <person name="Vaughn R."/>
            <person name="Liu B."/>
            <person name="Simpson S."/>
            <person name="Scheffler B.E."/>
            <person name="Wen L."/>
            <person name="Saski C.A."/>
            <person name="Grover C.E."/>
            <person name="Hu G."/>
            <person name="Conover J.L."/>
            <person name="Carlson J.W."/>
            <person name="Shu S."/>
            <person name="Boston L.B."/>
            <person name="Williams M."/>
            <person name="Peterson D.G."/>
            <person name="McGee K."/>
            <person name="Jones D.C."/>
            <person name="Wendel J.F."/>
            <person name="Stelly D.M."/>
            <person name="Grimwood J."/>
            <person name="Schmutz J."/>
        </authorList>
    </citation>
    <scope>NUCLEOTIDE SEQUENCE [LARGE SCALE GENOMIC DNA]</scope>
    <source>
        <strain evidence="17">cv. TM-1</strain>
    </source>
</reference>
<dbReference type="RefSeq" id="XP_016730952.1">
    <property type="nucleotide sequence ID" value="XM_016875463.1"/>
</dbReference>
<dbReference type="InterPro" id="IPR001841">
    <property type="entry name" value="Znf_RING"/>
</dbReference>
<gene>
    <name evidence="18" type="primary">LOC107941841</name>
</gene>
<keyword evidence="10" id="KW-0862">Zinc</keyword>
<evidence type="ECO:0000256" key="3">
    <source>
        <dbReference type="ARBA" id="ARBA00004906"/>
    </source>
</evidence>
<organism evidence="17 18">
    <name type="scientific">Gossypium hirsutum</name>
    <name type="common">Upland cotton</name>
    <name type="synonym">Gossypium mexicanum</name>
    <dbReference type="NCBI Taxonomy" id="3635"/>
    <lineage>
        <taxon>Eukaryota</taxon>
        <taxon>Viridiplantae</taxon>
        <taxon>Streptophyta</taxon>
        <taxon>Embryophyta</taxon>
        <taxon>Tracheophyta</taxon>
        <taxon>Spermatophyta</taxon>
        <taxon>Magnoliopsida</taxon>
        <taxon>eudicotyledons</taxon>
        <taxon>Gunneridae</taxon>
        <taxon>Pentapetalae</taxon>
        <taxon>rosids</taxon>
        <taxon>malvids</taxon>
        <taxon>Malvales</taxon>
        <taxon>Malvaceae</taxon>
        <taxon>Malvoideae</taxon>
        <taxon>Gossypium</taxon>
    </lineage>
</organism>
<protein>
    <recommendedName>
        <fullName evidence="4">RING-type E3 ubiquitin transferase</fullName>
        <ecNumber evidence="4">2.3.2.27</ecNumber>
    </recommendedName>
</protein>
<evidence type="ECO:0000256" key="2">
    <source>
        <dbReference type="ARBA" id="ARBA00004167"/>
    </source>
</evidence>
<dbReference type="GO" id="GO:0016020">
    <property type="term" value="C:membrane"/>
    <property type="evidence" value="ECO:0007669"/>
    <property type="project" value="UniProtKB-SubCell"/>
</dbReference>
<evidence type="ECO:0000256" key="5">
    <source>
        <dbReference type="ARBA" id="ARBA00022679"/>
    </source>
</evidence>
<dbReference type="Gene3D" id="3.30.40.10">
    <property type="entry name" value="Zinc/RING finger domain, C3HC4 (zinc finger)"/>
    <property type="match status" value="1"/>
</dbReference>
<evidence type="ECO:0000256" key="8">
    <source>
        <dbReference type="ARBA" id="ARBA00022771"/>
    </source>
</evidence>
<evidence type="ECO:0000259" key="16">
    <source>
        <dbReference type="PROSITE" id="PS50089"/>
    </source>
</evidence>
<evidence type="ECO:0000256" key="13">
    <source>
        <dbReference type="ARBA" id="ARBA00024209"/>
    </source>
</evidence>
<evidence type="ECO:0000256" key="6">
    <source>
        <dbReference type="ARBA" id="ARBA00022692"/>
    </source>
</evidence>
<dbReference type="EC" id="2.3.2.27" evidence="4"/>
<keyword evidence="6 15" id="KW-0812">Transmembrane</keyword>
<evidence type="ECO:0000313" key="18">
    <source>
        <dbReference type="RefSeq" id="XP_016730952.1"/>
    </source>
</evidence>
<dbReference type="GeneID" id="107941841"/>
<dbReference type="CDD" id="cd16461">
    <property type="entry name" value="RING-H2_EL5-like"/>
    <property type="match status" value="1"/>
</dbReference>